<sequence length="160" mass="18011">MTRTQKTLFSTCSCVSRSLASAPLTRNLSIRNGANERGGPVTLVQRRPQPIIVLQFRLVPDFLAHTVTQVARGRCQALTISDGPRRGFKLDRSKLDGSCAARQMRHIRLVTITLQAIIYDIYSDLIINIQRLVSIFPVGYHTPLPIVFMALQDHCRAHQF</sequence>
<dbReference type="EMBL" id="KN822047">
    <property type="protein sequence ID" value="KIM61865.1"/>
    <property type="molecule type" value="Genomic_DNA"/>
</dbReference>
<gene>
    <name evidence="1" type="ORF">SCLCIDRAFT_859464</name>
</gene>
<dbReference type="InParanoid" id="A0A0C3DMH9"/>
<accession>A0A0C3DMH9</accession>
<organism evidence="1 2">
    <name type="scientific">Scleroderma citrinum Foug A</name>
    <dbReference type="NCBI Taxonomy" id="1036808"/>
    <lineage>
        <taxon>Eukaryota</taxon>
        <taxon>Fungi</taxon>
        <taxon>Dikarya</taxon>
        <taxon>Basidiomycota</taxon>
        <taxon>Agaricomycotina</taxon>
        <taxon>Agaricomycetes</taxon>
        <taxon>Agaricomycetidae</taxon>
        <taxon>Boletales</taxon>
        <taxon>Sclerodermatineae</taxon>
        <taxon>Sclerodermataceae</taxon>
        <taxon>Scleroderma</taxon>
    </lineage>
</organism>
<evidence type="ECO:0000313" key="2">
    <source>
        <dbReference type="Proteomes" id="UP000053989"/>
    </source>
</evidence>
<proteinExistence type="predicted"/>
<dbReference type="Proteomes" id="UP000053989">
    <property type="component" value="Unassembled WGS sequence"/>
</dbReference>
<evidence type="ECO:0000313" key="1">
    <source>
        <dbReference type="EMBL" id="KIM61865.1"/>
    </source>
</evidence>
<reference evidence="2" key="2">
    <citation type="submission" date="2015-01" db="EMBL/GenBank/DDBJ databases">
        <title>Evolutionary Origins and Diversification of the Mycorrhizal Mutualists.</title>
        <authorList>
            <consortium name="DOE Joint Genome Institute"/>
            <consortium name="Mycorrhizal Genomics Consortium"/>
            <person name="Kohler A."/>
            <person name="Kuo A."/>
            <person name="Nagy L.G."/>
            <person name="Floudas D."/>
            <person name="Copeland A."/>
            <person name="Barry K.W."/>
            <person name="Cichocki N."/>
            <person name="Veneault-Fourrey C."/>
            <person name="LaButti K."/>
            <person name="Lindquist E.A."/>
            <person name="Lipzen A."/>
            <person name="Lundell T."/>
            <person name="Morin E."/>
            <person name="Murat C."/>
            <person name="Riley R."/>
            <person name="Ohm R."/>
            <person name="Sun H."/>
            <person name="Tunlid A."/>
            <person name="Henrissat B."/>
            <person name="Grigoriev I.V."/>
            <person name="Hibbett D.S."/>
            <person name="Martin F."/>
        </authorList>
    </citation>
    <scope>NUCLEOTIDE SEQUENCE [LARGE SCALE GENOMIC DNA]</scope>
    <source>
        <strain evidence="2">Foug A</strain>
    </source>
</reference>
<dbReference type="HOGENOM" id="CLU_1653163_0_0_1"/>
<name>A0A0C3DMH9_9AGAM</name>
<dbReference type="AlphaFoldDB" id="A0A0C3DMH9"/>
<keyword evidence="2" id="KW-1185">Reference proteome</keyword>
<protein>
    <submittedName>
        <fullName evidence="1">Uncharacterized protein</fullName>
    </submittedName>
</protein>
<reference evidence="1 2" key="1">
    <citation type="submission" date="2014-04" db="EMBL/GenBank/DDBJ databases">
        <authorList>
            <consortium name="DOE Joint Genome Institute"/>
            <person name="Kuo A."/>
            <person name="Kohler A."/>
            <person name="Nagy L.G."/>
            <person name="Floudas D."/>
            <person name="Copeland A."/>
            <person name="Barry K.W."/>
            <person name="Cichocki N."/>
            <person name="Veneault-Fourrey C."/>
            <person name="LaButti K."/>
            <person name="Lindquist E.A."/>
            <person name="Lipzen A."/>
            <person name="Lundell T."/>
            <person name="Morin E."/>
            <person name="Murat C."/>
            <person name="Sun H."/>
            <person name="Tunlid A."/>
            <person name="Henrissat B."/>
            <person name="Grigoriev I.V."/>
            <person name="Hibbett D.S."/>
            <person name="Martin F."/>
            <person name="Nordberg H.P."/>
            <person name="Cantor M.N."/>
            <person name="Hua S.X."/>
        </authorList>
    </citation>
    <scope>NUCLEOTIDE SEQUENCE [LARGE SCALE GENOMIC DNA]</scope>
    <source>
        <strain evidence="1 2">Foug A</strain>
    </source>
</reference>